<evidence type="ECO:0000313" key="10">
    <source>
        <dbReference type="Proteomes" id="UP000243052"/>
    </source>
</evidence>
<dbReference type="InterPro" id="IPR018200">
    <property type="entry name" value="USP_CS"/>
</dbReference>
<dbReference type="GO" id="GO:0005634">
    <property type="term" value="C:nucleus"/>
    <property type="evidence" value="ECO:0007669"/>
    <property type="project" value="TreeGrafter"/>
</dbReference>
<feature type="compositionally biased region" description="Polar residues" evidence="7">
    <location>
        <begin position="298"/>
        <end position="310"/>
    </location>
</feature>
<dbReference type="InterPro" id="IPR038765">
    <property type="entry name" value="Papain-like_cys_pep_sf"/>
</dbReference>
<evidence type="ECO:0000256" key="6">
    <source>
        <dbReference type="RuleBase" id="RU366025"/>
    </source>
</evidence>
<dbReference type="OrthoDB" id="429671at2759"/>
<feature type="compositionally biased region" description="Basic and acidic residues" evidence="7">
    <location>
        <begin position="233"/>
        <end position="254"/>
    </location>
</feature>
<proteinExistence type="inferred from homology"/>
<dbReference type="AlphaFoldDB" id="A0A0X8HVK3"/>
<evidence type="ECO:0000259" key="8">
    <source>
        <dbReference type="PROSITE" id="PS50235"/>
    </source>
</evidence>
<evidence type="ECO:0000256" key="3">
    <source>
        <dbReference type="ARBA" id="ARBA00022786"/>
    </source>
</evidence>
<dbReference type="EMBL" id="CP014247">
    <property type="protein sequence ID" value="AMD22224.1"/>
    <property type="molecule type" value="Genomic_DNA"/>
</dbReference>
<sequence>MPDSKETQGNYSLYPASPVPPGNQIPPGAAAAAAANSYLYSNPYHSQYNYAYPMGIELYPSQTLQYVGYHQPAMAYGGYGGPAQGAVPMKKKFYNGGNNYKKDNQSNNIGGSNSVGGTGAHNGTTTSPDNSKPVQVTIKNLFKFELGNSNCVHVDGLKVEYPMFVNTNAEEYAMAKSKRNAMRMEALRDMHTSENKKTSESNTATASLEPSTLENTSQRPTEEEDITPIVGKDSSDNKPSTKEHKSPNFNKDTEGSPVATKASQSKDEQQTMVKRKDDSSAKVSEKKPEVPVKPIKSWSQIASSAMNKSKSPAALPATQSRKDRKYIPSSTKSSESVGAVSLRISLDKDYTNFINENANESSRAINSIVPRGILNKGNICFMSSVLQVLLFCKPFIKMLNVVHMRTSHKAGENLPPLLEACIEFFKGFDKNAFEKEKSEKQASLGNGNKSLKNAAQVSLSESVDPEPFYKSISKLALFRDLQWGHQEDAEEFLTHFLDQLHEEFVSTINSLSSSEVLSLLQSIPDEDLRVEFIKSLTKYKRSEFMKNISPELKSLIEKQGNGLDDDLDNSDSNAEWHEVSKKGKKTKNAVKRTMEVEPSPIMSIFGGEYRSVLDIPQNKESQSITLDPFYTLHLHISDPEVNDLVSAYRKFSDFEYLPYKADSGNDVQAKKQAFIDRLPSVLLIQLKRFEFVNHDSESRELANYNAYNGRIEKIRKWIKYGHELTIPREAISSVSAKFYSSDKDTKYKLTGVVYHHGLSSSGGHYTADVLHQDQDKWYRIDDVNVTEIKKEDVVKGGDADSDSKTAYILLYQKE</sequence>
<dbReference type="SUPFAM" id="SSF54001">
    <property type="entry name" value="Cysteine proteinases"/>
    <property type="match status" value="1"/>
</dbReference>
<dbReference type="PROSITE" id="PS00973">
    <property type="entry name" value="USP_2"/>
    <property type="match status" value="1"/>
</dbReference>
<feature type="compositionally biased region" description="Polar residues" evidence="7">
    <location>
        <begin position="200"/>
        <end position="219"/>
    </location>
</feature>
<keyword evidence="3 6" id="KW-0833">Ubl conjugation pathway</keyword>
<feature type="region of interest" description="Disordered" evidence="7">
    <location>
        <begin position="190"/>
        <end position="332"/>
    </location>
</feature>
<feature type="domain" description="USP" evidence="8">
    <location>
        <begin position="371"/>
        <end position="814"/>
    </location>
</feature>
<accession>A0A0X8HVK3</accession>
<evidence type="ECO:0000313" key="9">
    <source>
        <dbReference type="EMBL" id="AMD22224.1"/>
    </source>
</evidence>
<name>A0A0X8HVK3_9SACH</name>
<keyword evidence="2 6" id="KW-0645">Protease</keyword>
<protein>
    <recommendedName>
        <fullName evidence="6">Ubiquitin carboxyl-terminal hydrolase</fullName>
        <ecNumber evidence="6">3.4.19.12</ecNumber>
    </recommendedName>
</protein>
<dbReference type="Gene3D" id="3.90.70.10">
    <property type="entry name" value="Cysteine proteinases"/>
    <property type="match status" value="1"/>
</dbReference>
<dbReference type="GO" id="GO:0006508">
    <property type="term" value="P:proteolysis"/>
    <property type="evidence" value="ECO:0007669"/>
    <property type="project" value="UniProtKB-KW"/>
</dbReference>
<feature type="compositionally biased region" description="Basic and acidic residues" evidence="7">
    <location>
        <begin position="190"/>
        <end position="199"/>
    </location>
</feature>
<dbReference type="InterPro" id="IPR001394">
    <property type="entry name" value="Peptidase_C19_UCH"/>
</dbReference>
<evidence type="ECO:0000256" key="1">
    <source>
        <dbReference type="ARBA" id="ARBA00000707"/>
    </source>
</evidence>
<evidence type="ECO:0000256" key="5">
    <source>
        <dbReference type="ARBA" id="ARBA00022807"/>
    </source>
</evidence>
<dbReference type="Pfam" id="PF00443">
    <property type="entry name" value="UCH"/>
    <property type="match status" value="1"/>
</dbReference>
<feature type="compositionally biased region" description="Polar residues" evidence="7">
    <location>
        <begin position="121"/>
        <end position="133"/>
    </location>
</feature>
<dbReference type="CDD" id="cd02257">
    <property type="entry name" value="Peptidase_C19"/>
    <property type="match status" value="1"/>
</dbReference>
<evidence type="ECO:0000256" key="4">
    <source>
        <dbReference type="ARBA" id="ARBA00022801"/>
    </source>
</evidence>
<feature type="compositionally biased region" description="Basic and acidic residues" evidence="7">
    <location>
        <begin position="264"/>
        <end position="290"/>
    </location>
</feature>
<dbReference type="InterPro" id="IPR028889">
    <property type="entry name" value="USP"/>
</dbReference>
<feature type="region of interest" description="Disordered" evidence="7">
    <location>
        <begin position="98"/>
        <end position="133"/>
    </location>
</feature>
<evidence type="ECO:0000256" key="7">
    <source>
        <dbReference type="SAM" id="MobiDB-lite"/>
    </source>
</evidence>
<keyword evidence="4 6" id="KW-0378">Hydrolase</keyword>
<dbReference type="GO" id="GO:0016579">
    <property type="term" value="P:protein deubiquitination"/>
    <property type="evidence" value="ECO:0007669"/>
    <property type="project" value="InterPro"/>
</dbReference>
<dbReference type="GeneID" id="28725567"/>
<dbReference type="GO" id="GO:0004843">
    <property type="term" value="F:cysteine-type deubiquitinase activity"/>
    <property type="evidence" value="ECO:0007669"/>
    <property type="project" value="UniProtKB-UniRule"/>
</dbReference>
<gene>
    <name evidence="9" type="ORF">AW171_hschr74248</name>
</gene>
<reference evidence="9 10" key="1">
    <citation type="submission" date="2016-01" db="EMBL/GenBank/DDBJ databases">
        <title>Genome sequence of the yeast Holleya sinecauda.</title>
        <authorList>
            <person name="Dietrich F.S."/>
        </authorList>
    </citation>
    <scope>NUCLEOTIDE SEQUENCE [LARGE SCALE GENOMIC DNA]</scope>
    <source>
        <strain evidence="9 10">ATCC 58844</strain>
    </source>
</reference>
<dbReference type="Proteomes" id="UP000243052">
    <property type="component" value="Chromosome vii"/>
</dbReference>
<feature type="region of interest" description="Disordered" evidence="7">
    <location>
        <begin position="569"/>
        <end position="589"/>
    </location>
</feature>
<keyword evidence="5 6" id="KW-0788">Thiol protease</keyword>
<dbReference type="PROSITE" id="PS50235">
    <property type="entry name" value="USP_3"/>
    <property type="match status" value="1"/>
</dbReference>
<dbReference type="PROSITE" id="PS00972">
    <property type="entry name" value="USP_1"/>
    <property type="match status" value="1"/>
</dbReference>
<dbReference type="PANTHER" id="PTHR24006:SF687">
    <property type="entry name" value="UBIQUITIN CARBOXYL-TERMINAL HYDROLASE 10"/>
    <property type="match status" value="1"/>
</dbReference>
<keyword evidence="10" id="KW-1185">Reference proteome</keyword>
<comment type="similarity">
    <text evidence="6">Belongs to the peptidase C19 family.</text>
</comment>
<dbReference type="InterPro" id="IPR050164">
    <property type="entry name" value="Peptidase_C19"/>
</dbReference>
<comment type="catalytic activity">
    <reaction evidence="1 6">
        <text>Thiol-dependent hydrolysis of ester, thioester, amide, peptide and isopeptide bonds formed by the C-terminal Gly of ubiquitin (a 76-residue protein attached to proteins as an intracellular targeting signal).</text>
        <dbReference type="EC" id="3.4.19.12"/>
    </reaction>
</comment>
<dbReference type="STRING" id="45286.A0A0X8HVK3"/>
<dbReference type="GO" id="GO:0005829">
    <property type="term" value="C:cytosol"/>
    <property type="evidence" value="ECO:0007669"/>
    <property type="project" value="TreeGrafter"/>
</dbReference>
<dbReference type="EC" id="3.4.19.12" evidence="6"/>
<organism evidence="9 10">
    <name type="scientific">Eremothecium sinecaudum</name>
    <dbReference type="NCBI Taxonomy" id="45286"/>
    <lineage>
        <taxon>Eukaryota</taxon>
        <taxon>Fungi</taxon>
        <taxon>Dikarya</taxon>
        <taxon>Ascomycota</taxon>
        <taxon>Saccharomycotina</taxon>
        <taxon>Saccharomycetes</taxon>
        <taxon>Saccharomycetales</taxon>
        <taxon>Saccharomycetaceae</taxon>
        <taxon>Eremothecium</taxon>
    </lineage>
</organism>
<dbReference type="PANTHER" id="PTHR24006">
    <property type="entry name" value="UBIQUITIN CARBOXYL-TERMINAL HYDROLASE"/>
    <property type="match status" value="1"/>
</dbReference>
<dbReference type="RefSeq" id="XP_017989220.1">
    <property type="nucleotide sequence ID" value="XM_018133617.1"/>
</dbReference>
<evidence type="ECO:0000256" key="2">
    <source>
        <dbReference type="ARBA" id="ARBA00022670"/>
    </source>
</evidence>